<dbReference type="InterPro" id="IPR054180">
    <property type="entry name" value="H-NS-like_N"/>
</dbReference>
<name>A0A377XBV6_KLEPN</name>
<feature type="region of interest" description="Disordered" evidence="1">
    <location>
        <begin position="120"/>
        <end position="144"/>
    </location>
</feature>
<dbReference type="AlphaFoldDB" id="A0A377XBV6"/>
<dbReference type="Gene3D" id="1.10.287.1050">
    <property type="entry name" value="H-NS histone-like proteins"/>
    <property type="match status" value="1"/>
</dbReference>
<evidence type="ECO:0000313" key="4">
    <source>
        <dbReference type="Proteomes" id="UP000254340"/>
    </source>
</evidence>
<evidence type="ECO:0000259" key="2">
    <source>
        <dbReference type="Pfam" id="PF22470"/>
    </source>
</evidence>
<evidence type="ECO:0000256" key="1">
    <source>
        <dbReference type="SAM" id="MobiDB-lite"/>
    </source>
</evidence>
<feature type="compositionally biased region" description="Polar residues" evidence="1">
    <location>
        <begin position="134"/>
        <end position="144"/>
    </location>
</feature>
<evidence type="ECO:0000313" key="3">
    <source>
        <dbReference type="EMBL" id="STT78417.1"/>
    </source>
</evidence>
<proteinExistence type="predicted"/>
<gene>
    <name evidence="3" type="ORF">NCTC5047_01194</name>
</gene>
<dbReference type="Proteomes" id="UP000254340">
    <property type="component" value="Unassembled WGS sequence"/>
</dbReference>
<protein>
    <recommendedName>
        <fullName evidence="2">DNA-binding protein H-NS-like N-terminal domain-containing protein</fullName>
    </recommendedName>
</protein>
<accession>A0A377XBV6</accession>
<dbReference type="EMBL" id="UGLH01000005">
    <property type="protein sequence ID" value="STT78417.1"/>
    <property type="molecule type" value="Genomic_DNA"/>
</dbReference>
<dbReference type="Pfam" id="PF22470">
    <property type="entry name" value="Histone_HNS_N"/>
    <property type="match status" value="1"/>
</dbReference>
<dbReference type="GO" id="GO:0046983">
    <property type="term" value="F:protein dimerization activity"/>
    <property type="evidence" value="ECO:0007669"/>
    <property type="project" value="InterPro"/>
</dbReference>
<sequence>MSFKPGFIAPPWPHVLGDSVSARSLISRIEQALCGTSSVTSDRSRHNATLNLRECDYTFLTMLHDSITSALEDKKAAHFEEEKERKLRKKKRAALLEMIKSEGFAPEELLGFIQEKKRESARKNTSMRKMAFSKNGQASSACRW</sequence>
<reference evidence="3 4" key="1">
    <citation type="submission" date="2018-06" db="EMBL/GenBank/DDBJ databases">
        <authorList>
            <consortium name="Pathogen Informatics"/>
            <person name="Doyle S."/>
        </authorList>
    </citation>
    <scope>NUCLEOTIDE SEQUENCE [LARGE SCALE GENOMIC DNA]</scope>
    <source>
        <strain evidence="3 4">NCTC5047</strain>
    </source>
</reference>
<dbReference type="InterPro" id="IPR027454">
    <property type="entry name" value="Histone_HNS_N"/>
</dbReference>
<feature type="domain" description="DNA-binding protein H-NS-like N-terminal" evidence="2">
    <location>
        <begin position="52"/>
        <end position="110"/>
    </location>
</feature>
<organism evidence="3 4">
    <name type="scientific">Klebsiella pneumoniae</name>
    <dbReference type="NCBI Taxonomy" id="573"/>
    <lineage>
        <taxon>Bacteria</taxon>
        <taxon>Pseudomonadati</taxon>
        <taxon>Pseudomonadota</taxon>
        <taxon>Gammaproteobacteria</taxon>
        <taxon>Enterobacterales</taxon>
        <taxon>Enterobacteriaceae</taxon>
        <taxon>Klebsiella/Raoultella group</taxon>
        <taxon>Klebsiella</taxon>
        <taxon>Klebsiella pneumoniae complex</taxon>
    </lineage>
</organism>